<gene>
    <name evidence="1" type="ORF">C0W53_16050</name>
</gene>
<dbReference type="Proteomes" id="UP000240728">
    <property type="component" value="Unassembled WGS sequence"/>
</dbReference>
<name>A0AAX0YRB6_9GAMM</name>
<comment type="caution">
    <text evidence="1">The sequence shown here is derived from an EMBL/GenBank/DDBJ whole genome shotgun (WGS) entry which is preliminary data.</text>
</comment>
<evidence type="ECO:0000313" key="1">
    <source>
        <dbReference type="EMBL" id="PSX44140.1"/>
    </source>
</evidence>
<dbReference type="RefSeq" id="WP_045043149.1">
    <property type="nucleotide sequence ID" value="NZ_JAUZMV010000006.1"/>
</dbReference>
<dbReference type="EMBL" id="PYOZ01000010">
    <property type="protein sequence ID" value="PSX44140.1"/>
    <property type="molecule type" value="Genomic_DNA"/>
</dbReference>
<keyword evidence="2" id="KW-1185">Reference proteome</keyword>
<organism evidence="1 2">
    <name type="scientific">Photobacterium kishitanii</name>
    <dbReference type="NCBI Taxonomy" id="318456"/>
    <lineage>
        <taxon>Bacteria</taxon>
        <taxon>Pseudomonadati</taxon>
        <taxon>Pseudomonadota</taxon>
        <taxon>Gammaproteobacteria</taxon>
        <taxon>Vibrionales</taxon>
        <taxon>Vibrionaceae</taxon>
        <taxon>Photobacterium</taxon>
    </lineage>
</organism>
<reference evidence="1 2" key="1">
    <citation type="submission" date="2018-01" db="EMBL/GenBank/DDBJ databases">
        <title>Whole genome sequencing of Histamine producing bacteria.</title>
        <authorList>
            <person name="Butler K."/>
        </authorList>
    </citation>
    <scope>NUCLEOTIDE SEQUENCE [LARGE SCALE GENOMIC DNA]</scope>
    <source>
        <strain evidence="1 2">A1-4</strain>
    </source>
</reference>
<proteinExistence type="predicted"/>
<evidence type="ECO:0000313" key="2">
    <source>
        <dbReference type="Proteomes" id="UP000240728"/>
    </source>
</evidence>
<accession>A0AAX0YRB6</accession>
<dbReference type="AlphaFoldDB" id="A0AAX0YRB6"/>
<protein>
    <submittedName>
        <fullName evidence="1">Uncharacterized protein</fullName>
    </submittedName>
</protein>
<sequence>MSELLPDFRVKLLSCLEPSDKWQAINETMRALVLKPDKWLLHCEKSHIGVTNCFGNEIVELSNMTRNQFYDAVMSKILKCIAN</sequence>